<comment type="similarity">
    <text evidence="1">Belongs to the multi antimicrobial extrusion (MATE) (TC 2.A.66.1) family.</text>
</comment>
<gene>
    <name evidence="3" type="ORF">COLO4_27164</name>
</gene>
<feature type="transmembrane region" description="Helical" evidence="2">
    <location>
        <begin position="230"/>
        <end position="255"/>
    </location>
</feature>
<evidence type="ECO:0000313" key="4">
    <source>
        <dbReference type="Proteomes" id="UP000187203"/>
    </source>
</evidence>
<dbReference type="GO" id="GO:0016020">
    <property type="term" value="C:membrane"/>
    <property type="evidence" value="ECO:0007669"/>
    <property type="project" value="InterPro"/>
</dbReference>
<dbReference type="GO" id="GO:0015297">
    <property type="term" value="F:antiporter activity"/>
    <property type="evidence" value="ECO:0007669"/>
    <property type="project" value="InterPro"/>
</dbReference>
<dbReference type="GO" id="GO:0042910">
    <property type="term" value="F:xenobiotic transmembrane transporter activity"/>
    <property type="evidence" value="ECO:0007669"/>
    <property type="project" value="InterPro"/>
</dbReference>
<sequence>MASLHGRASKTELCCIAFHGSGSFTTLSPDHINDYGRAIRIRVSNELGAGNLHAARMASYAAMALTLAESVVISTILLCYRHVFGYAYSSDKDVVISVAKMVPLMCLSIIMDSLHVVLNGLESRAWGSNLIMEEVKKVILIAAPVAVVTVSRYLLQLVAVMMAGHLGELPLSGVALATSFANVTGFSVLNFSFLSSLTITTLHFLIPFSIASAASFRISNELGAWNPHAVPITVTVALILNTVEVIIVSMILFFCRQYIGYAYTTSKEVVNYTAELIPLLCLMLIADSLQAILSGNHGKRKNIGRDILND</sequence>
<feature type="transmembrane region" description="Helical" evidence="2">
    <location>
        <begin position="60"/>
        <end position="83"/>
    </location>
</feature>
<proteinExistence type="inferred from homology"/>
<keyword evidence="4" id="KW-1185">Reference proteome</keyword>
<dbReference type="OrthoDB" id="2126698at2759"/>
<feature type="transmembrane region" description="Helical" evidence="2">
    <location>
        <begin position="95"/>
        <end position="118"/>
    </location>
</feature>
<evidence type="ECO:0000313" key="3">
    <source>
        <dbReference type="EMBL" id="OMO73319.1"/>
    </source>
</evidence>
<keyword evidence="2" id="KW-0812">Transmembrane</keyword>
<organism evidence="3 4">
    <name type="scientific">Corchorus olitorius</name>
    <dbReference type="NCBI Taxonomy" id="93759"/>
    <lineage>
        <taxon>Eukaryota</taxon>
        <taxon>Viridiplantae</taxon>
        <taxon>Streptophyta</taxon>
        <taxon>Embryophyta</taxon>
        <taxon>Tracheophyta</taxon>
        <taxon>Spermatophyta</taxon>
        <taxon>Magnoliopsida</taxon>
        <taxon>eudicotyledons</taxon>
        <taxon>Gunneridae</taxon>
        <taxon>Pentapetalae</taxon>
        <taxon>rosids</taxon>
        <taxon>malvids</taxon>
        <taxon>Malvales</taxon>
        <taxon>Malvaceae</taxon>
        <taxon>Grewioideae</taxon>
        <taxon>Apeibeae</taxon>
        <taxon>Corchorus</taxon>
    </lineage>
</organism>
<evidence type="ECO:0000256" key="2">
    <source>
        <dbReference type="SAM" id="Phobius"/>
    </source>
</evidence>
<keyword evidence="2" id="KW-1133">Transmembrane helix</keyword>
<feature type="transmembrane region" description="Helical" evidence="2">
    <location>
        <begin position="138"/>
        <end position="163"/>
    </location>
</feature>
<keyword evidence="2" id="KW-0472">Membrane</keyword>
<evidence type="ECO:0000256" key="1">
    <source>
        <dbReference type="ARBA" id="ARBA00010199"/>
    </source>
</evidence>
<dbReference type="Proteomes" id="UP000187203">
    <property type="component" value="Unassembled WGS sequence"/>
</dbReference>
<dbReference type="AlphaFoldDB" id="A0A1R3HSC1"/>
<dbReference type="Pfam" id="PF01554">
    <property type="entry name" value="MatE"/>
    <property type="match status" value="2"/>
</dbReference>
<feature type="transmembrane region" description="Helical" evidence="2">
    <location>
        <begin position="169"/>
        <end position="189"/>
    </location>
</feature>
<dbReference type="InterPro" id="IPR002528">
    <property type="entry name" value="MATE_fam"/>
</dbReference>
<feature type="transmembrane region" description="Helical" evidence="2">
    <location>
        <begin position="196"/>
        <end position="218"/>
    </location>
</feature>
<accession>A0A1R3HSC1</accession>
<protein>
    <submittedName>
        <fullName evidence="3">Multi antimicrobial extrusion protein</fullName>
    </submittedName>
</protein>
<dbReference type="STRING" id="93759.A0A1R3HSC1"/>
<name>A0A1R3HSC1_9ROSI</name>
<dbReference type="EMBL" id="AWUE01019479">
    <property type="protein sequence ID" value="OMO73319.1"/>
    <property type="molecule type" value="Genomic_DNA"/>
</dbReference>
<reference evidence="4" key="1">
    <citation type="submission" date="2013-09" db="EMBL/GenBank/DDBJ databases">
        <title>Corchorus olitorius genome sequencing.</title>
        <authorList>
            <person name="Alam M."/>
            <person name="Haque M.S."/>
            <person name="Islam M.S."/>
            <person name="Emdad E.M."/>
            <person name="Islam M.M."/>
            <person name="Ahmed B."/>
            <person name="Halim A."/>
            <person name="Hossen Q.M.M."/>
            <person name="Hossain M.Z."/>
            <person name="Ahmed R."/>
            <person name="Khan M.M."/>
            <person name="Islam R."/>
            <person name="Rashid M.M."/>
            <person name="Khan S.A."/>
            <person name="Rahman M.S."/>
            <person name="Alam M."/>
            <person name="Yahiya A.S."/>
            <person name="Khan M.S."/>
            <person name="Azam M.S."/>
            <person name="Haque T."/>
            <person name="Lashkar M.Z.H."/>
            <person name="Akhand A.I."/>
            <person name="Morshed G."/>
            <person name="Roy S."/>
            <person name="Uddin K.S."/>
            <person name="Rabeya T."/>
            <person name="Hossain A.S."/>
            <person name="Chowdhury A."/>
            <person name="Snigdha A.R."/>
            <person name="Mortoza M.S."/>
            <person name="Matin S.A."/>
            <person name="Hoque S.M.E."/>
            <person name="Islam M.K."/>
            <person name="Roy D.K."/>
            <person name="Haider R."/>
            <person name="Moosa M.M."/>
            <person name="Elias S.M."/>
            <person name="Hasan A.M."/>
            <person name="Jahan S."/>
            <person name="Shafiuddin M."/>
            <person name="Mahmood N."/>
            <person name="Shommy N.S."/>
        </authorList>
    </citation>
    <scope>NUCLEOTIDE SEQUENCE [LARGE SCALE GENOMIC DNA]</scope>
    <source>
        <strain evidence="4">cv. O-4</strain>
    </source>
</reference>
<dbReference type="PANTHER" id="PTHR11206">
    <property type="entry name" value="MULTIDRUG RESISTANCE PROTEIN"/>
    <property type="match status" value="1"/>
</dbReference>
<comment type="caution">
    <text evidence="3">The sequence shown here is derived from an EMBL/GenBank/DDBJ whole genome shotgun (WGS) entry which is preliminary data.</text>
</comment>